<evidence type="ECO:0000256" key="6">
    <source>
        <dbReference type="ARBA" id="ARBA00023224"/>
    </source>
</evidence>
<dbReference type="Gene3D" id="1.10.287.950">
    <property type="entry name" value="Methyl-accepting chemotaxis protein"/>
    <property type="match status" value="1"/>
</dbReference>
<accession>A0A2S0P7M0</accession>
<dbReference type="Pfam" id="PF17200">
    <property type="entry name" value="sCache_2"/>
    <property type="match status" value="1"/>
</dbReference>
<dbReference type="GO" id="GO:0005886">
    <property type="term" value="C:plasma membrane"/>
    <property type="evidence" value="ECO:0007669"/>
    <property type="project" value="UniProtKB-SubCell"/>
</dbReference>
<dbReference type="SUPFAM" id="SSF58104">
    <property type="entry name" value="Methyl-accepting chemotaxis protein (MCP) signaling domain"/>
    <property type="match status" value="1"/>
</dbReference>
<dbReference type="SMART" id="SM00283">
    <property type="entry name" value="MA"/>
    <property type="match status" value="1"/>
</dbReference>
<evidence type="ECO:0000256" key="7">
    <source>
        <dbReference type="ARBA" id="ARBA00029447"/>
    </source>
</evidence>
<feature type="domain" description="Methyl-accepting transducer" evidence="9">
    <location>
        <begin position="273"/>
        <end position="509"/>
    </location>
</feature>
<reference evidence="10 11" key="1">
    <citation type="submission" date="2018-04" db="EMBL/GenBank/DDBJ databases">
        <title>Denitrifier Microvirgula.</title>
        <authorList>
            <person name="Anderson E."/>
            <person name="Jang J."/>
            <person name="Ishii S."/>
        </authorList>
    </citation>
    <scope>NUCLEOTIDE SEQUENCE [LARGE SCALE GENOMIC DNA]</scope>
    <source>
        <strain evidence="10 11">BE2.4</strain>
    </source>
</reference>
<dbReference type="FunFam" id="1.10.287.950:FF:000001">
    <property type="entry name" value="Methyl-accepting chemotaxis sensory transducer"/>
    <property type="match status" value="1"/>
</dbReference>
<gene>
    <name evidence="10" type="ORF">DAI18_04030</name>
</gene>
<dbReference type="Gene3D" id="3.30.450.20">
    <property type="entry name" value="PAS domain"/>
    <property type="match status" value="1"/>
</dbReference>
<dbReference type="OrthoDB" id="8555762at2"/>
<dbReference type="PROSITE" id="PS50111">
    <property type="entry name" value="CHEMOTAXIS_TRANSDUC_2"/>
    <property type="match status" value="1"/>
</dbReference>
<keyword evidence="3" id="KW-0812">Transmembrane</keyword>
<evidence type="ECO:0000256" key="4">
    <source>
        <dbReference type="ARBA" id="ARBA00022989"/>
    </source>
</evidence>
<evidence type="ECO:0000256" key="8">
    <source>
        <dbReference type="PROSITE-ProRule" id="PRU00284"/>
    </source>
</evidence>
<dbReference type="SMART" id="SM01049">
    <property type="entry name" value="Cache_2"/>
    <property type="match status" value="1"/>
</dbReference>
<keyword evidence="6 8" id="KW-0807">Transducer</keyword>
<protein>
    <submittedName>
        <fullName evidence="10">Chemotaxis protein</fullName>
    </submittedName>
</protein>
<dbReference type="AlphaFoldDB" id="A0A2S0P7M0"/>
<evidence type="ECO:0000259" key="9">
    <source>
        <dbReference type="PROSITE" id="PS50111"/>
    </source>
</evidence>
<keyword evidence="5" id="KW-0472">Membrane</keyword>
<dbReference type="STRING" id="1122240.GCA_000620105_00547"/>
<dbReference type="EMBL" id="CP028519">
    <property type="protein sequence ID" value="AVY93303.1"/>
    <property type="molecule type" value="Genomic_DNA"/>
</dbReference>
<evidence type="ECO:0000256" key="3">
    <source>
        <dbReference type="ARBA" id="ARBA00022692"/>
    </source>
</evidence>
<dbReference type="GO" id="GO:0006935">
    <property type="term" value="P:chemotaxis"/>
    <property type="evidence" value="ECO:0007669"/>
    <property type="project" value="UniProtKB-ARBA"/>
</dbReference>
<evidence type="ECO:0000313" key="11">
    <source>
        <dbReference type="Proteomes" id="UP000244173"/>
    </source>
</evidence>
<dbReference type="KEGG" id="maer:DAI18_04030"/>
<evidence type="ECO:0000256" key="1">
    <source>
        <dbReference type="ARBA" id="ARBA00004651"/>
    </source>
</evidence>
<evidence type="ECO:0000313" key="10">
    <source>
        <dbReference type="EMBL" id="AVY93303.1"/>
    </source>
</evidence>
<name>A0A2S0P7M0_9NEIS</name>
<dbReference type="Pfam" id="PF00015">
    <property type="entry name" value="MCPsignal"/>
    <property type="match status" value="1"/>
</dbReference>
<proteinExistence type="inferred from homology"/>
<evidence type="ECO:0000256" key="5">
    <source>
        <dbReference type="ARBA" id="ARBA00023136"/>
    </source>
</evidence>
<comment type="subcellular location">
    <subcellularLocation>
        <location evidence="1">Cell membrane</location>
        <topology evidence="1">Multi-pass membrane protein</topology>
    </subcellularLocation>
</comment>
<dbReference type="InterPro" id="IPR004089">
    <property type="entry name" value="MCPsignal_dom"/>
</dbReference>
<dbReference type="PANTHER" id="PTHR32089:SF119">
    <property type="entry name" value="METHYL-ACCEPTING CHEMOTAXIS PROTEIN CTPL"/>
    <property type="match status" value="1"/>
</dbReference>
<dbReference type="InterPro" id="IPR033480">
    <property type="entry name" value="sCache_2"/>
</dbReference>
<keyword evidence="11" id="KW-1185">Reference proteome</keyword>
<organism evidence="10 11">
    <name type="scientific">Microvirgula aerodenitrificans</name>
    <dbReference type="NCBI Taxonomy" id="57480"/>
    <lineage>
        <taxon>Bacteria</taxon>
        <taxon>Pseudomonadati</taxon>
        <taxon>Pseudomonadota</taxon>
        <taxon>Betaproteobacteria</taxon>
        <taxon>Neisseriales</taxon>
        <taxon>Aquaspirillaceae</taxon>
        <taxon>Microvirgula</taxon>
    </lineage>
</organism>
<dbReference type="PANTHER" id="PTHR32089">
    <property type="entry name" value="METHYL-ACCEPTING CHEMOTAXIS PROTEIN MCPB"/>
    <property type="match status" value="1"/>
</dbReference>
<dbReference type="GO" id="GO:0007165">
    <property type="term" value="P:signal transduction"/>
    <property type="evidence" value="ECO:0007669"/>
    <property type="project" value="UniProtKB-KW"/>
</dbReference>
<keyword evidence="4" id="KW-1133">Transmembrane helix</keyword>
<dbReference type="CDD" id="cd11386">
    <property type="entry name" value="MCP_signal"/>
    <property type="match status" value="1"/>
</dbReference>
<dbReference type="Proteomes" id="UP000244173">
    <property type="component" value="Chromosome"/>
</dbReference>
<evidence type="ECO:0000256" key="2">
    <source>
        <dbReference type="ARBA" id="ARBA00022475"/>
    </source>
</evidence>
<comment type="similarity">
    <text evidence="7">Belongs to the methyl-accepting chemotaxis (MCP) protein family.</text>
</comment>
<sequence length="545" mass="57868">MSAKRELSMRAKLGALVGLACAGMVILSVIALKGQRDTMLEDRVAKTRNLVEAAVTLVGYYENEARSGRLPLAEAQRQAKAAVSAQRYDGQTGYIFMLDKDFNYAAIGPRPELLGTSIEKVKTPDGQPMGDMFRNALSQNHGRMEYVWGKPGADKPVPKVSFVVTTPEWKWVVGTGVYVDDVDAAFWKSALELLPIIALLTGALLAAGLMISRRVIRSLGGEPAYAAEIVHAISDGHLGYPVKLAANDTTSLLASIAGMQKKLRTLISDVINSADSLGQMAGEIEKHADVNAENSENQSQAAAAMAAAIEQLTTSITHIADNAQLAREQSAASGEISEQGATVINGTVDEITRISQEVEVASDSIRELAEKTESIKSIMSVIRDVADQTNLLALNAAIEAARAGESGRGFAVVADEVRKLAERTTQATQEIGNMIGAIQTTSDASRNNIADAVKRAQTGVQLAGQGGEAIGRIRASSASVVGVVNDISHSLQEQSQASNDIAQHVERIAQGAASNALVAKETATSTVELHQLTSRLRETVSRFQV</sequence>
<keyword evidence="2" id="KW-1003">Cell membrane</keyword>